<reference evidence="2" key="2">
    <citation type="submission" date="2025-08" db="UniProtKB">
        <authorList>
            <consortium name="Ensembl"/>
        </authorList>
    </citation>
    <scope>IDENTIFICATION</scope>
</reference>
<evidence type="ECO:0000313" key="2">
    <source>
        <dbReference type="Ensembl" id="ENSCINP00000000494.3"/>
    </source>
</evidence>
<feature type="compositionally biased region" description="Basic and acidic residues" evidence="1">
    <location>
        <begin position="243"/>
        <end position="254"/>
    </location>
</feature>
<accession>F7BM89</accession>
<dbReference type="Proteomes" id="UP000008144">
    <property type="component" value="Unassembled WGS sequence"/>
</dbReference>
<keyword evidence="3" id="KW-1185">Reference proteome</keyword>
<name>F7BM89_CIOIN</name>
<organism evidence="2 3">
    <name type="scientific">Ciona intestinalis</name>
    <name type="common">Transparent sea squirt</name>
    <name type="synonym">Ascidia intestinalis</name>
    <dbReference type="NCBI Taxonomy" id="7719"/>
    <lineage>
        <taxon>Eukaryota</taxon>
        <taxon>Metazoa</taxon>
        <taxon>Chordata</taxon>
        <taxon>Tunicata</taxon>
        <taxon>Ascidiacea</taxon>
        <taxon>Phlebobranchia</taxon>
        <taxon>Cionidae</taxon>
        <taxon>Ciona</taxon>
    </lineage>
</organism>
<dbReference type="Ensembl" id="ENSCINT00000000494.3">
    <property type="protein sequence ID" value="ENSCINP00000000494.3"/>
    <property type="gene ID" value="ENSCING00000014813.2"/>
</dbReference>
<reference evidence="2" key="3">
    <citation type="submission" date="2025-09" db="UniProtKB">
        <authorList>
            <consortium name="Ensembl"/>
        </authorList>
    </citation>
    <scope>IDENTIFICATION</scope>
</reference>
<evidence type="ECO:0000313" key="3">
    <source>
        <dbReference type="Proteomes" id="UP000008144"/>
    </source>
</evidence>
<dbReference type="OMA" id="DNREFYN"/>
<reference evidence="3" key="1">
    <citation type="journal article" date="2002" name="Science">
        <title>The draft genome of Ciona intestinalis: insights into chordate and vertebrate origins.</title>
        <authorList>
            <person name="Dehal P."/>
            <person name="Satou Y."/>
            <person name="Campbell R.K."/>
            <person name="Chapman J."/>
            <person name="Degnan B."/>
            <person name="De Tomaso A."/>
            <person name="Davidson B."/>
            <person name="Di Gregorio A."/>
            <person name="Gelpke M."/>
            <person name="Goodstein D.M."/>
            <person name="Harafuji N."/>
            <person name="Hastings K.E."/>
            <person name="Ho I."/>
            <person name="Hotta K."/>
            <person name="Huang W."/>
            <person name="Kawashima T."/>
            <person name="Lemaire P."/>
            <person name="Martinez D."/>
            <person name="Meinertzhagen I.A."/>
            <person name="Necula S."/>
            <person name="Nonaka M."/>
            <person name="Putnam N."/>
            <person name="Rash S."/>
            <person name="Saiga H."/>
            <person name="Satake M."/>
            <person name="Terry A."/>
            <person name="Yamada L."/>
            <person name="Wang H.G."/>
            <person name="Awazu S."/>
            <person name="Azumi K."/>
            <person name="Boore J."/>
            <person name="Branno M."/>
            <person name="Chin-Bow S."/>
            <person name="DeSantis R."/>
            <person name="Doyle S."/>
            <person name="Francino P."/>
            <person name="Keys D.N."/>
            <person name="Haga S."/>
            <person name="Hayashi H."/>
            <person name="Hino K."/>
            <person name="Imai K.S."/>
            <person name="Inaba K."/>
            <person name="Kano S."/>
            <person name="Kobayashi K."/>
            <person name="Kobayashi M."/>
            <person name="Lee B.I."/>
            <person name="Makabe K.W."/>
            <person name="Manohar C."/>
            <person name="Matassi G."/>
            <person name="Medina M."/>
            <person name="Mochizuki Y."/>
            <person name="Mount S."/>
            <person name="Morishita T."/>
            <person name="Miura S."/>
            <person name="Nakayama A."/>
            <person name="Nishizaka S."/>
            <person name="Nomoto H."/>
            <person name="Ohta F."/>
            <person name="Oishi K."/>
            <person name="Rigoutsos I."/>
            <person name="Sano M."/>
            <person name="Sasaki A."/>
            <person name="Sasakura Y."/>
            <person name="Shoguchi E."/>
            <person name="Shin-i T."/>
            <person name="Spagnuolo A."/>
            <person name="Stainier D."/>
            <person name="Suzuki M.M."/>
            <person name="Tassy O."/>
            <person name="Takatori N."/>
            <person name="Tokuoka M."/>
            <person name="Yagi K."/>
            <person name="Yoshizaki F."/>
            <person name="Wada S."/>
            <person name="Zhang C."/>
            <person name="Hyatt P.D."/>
            <person name="Larimer F."/>
            <person name="Detter C."/>
            <person name="Doggett N."/>
            <person name="Glavina T."/>
            <person name="Hawkins T."/>
            <person name="Richardson P."/>
            <person name="Lucas S."/>
            <person name="Kohara Y."/>
            <person name="Levine M."/>
            <person name="Satoh N."/>
            <person name="Rokhsar D.S."/>
        </authorList>
    </citation>
    <scope>NUCLEOTIDE SEQUENCE [LARGE SCALE GENOMIC DNA]</scope>
</reference>
<sequence length="382" mass="44379">MSSGTPHIKPMDILQEDADCDQTNEQTRKKRSTNKGTKFFGLFKLNKSKRSQGSSPRGNLAESEVYKRGLEANRVREFEKMNVEKEIIQAKVHELRNRQLNSQTESKPKSDYDRLRPPSVPVTSMQRIRDNDVILNYNSTSSGRHSVDPSSMKNQSIMTSQREQSPQHPTSSRRKIKDSKFKENSSLHSSLPRQPRRERWSNTSHLPHETSPVRQFTSRGTSSMTKFDNREFYNRQKPSSTRSRADPASAEKMRGGRSSLDQRTLYYDDRERSQPDEFTHRREKSPEPPSQSFYVSNNRTPQRRGTIDVVPTSNIHRHTTSPHQQNTRFANNDHYDITEDNSRTSESSERNRATFYRLMRTQSPNGIDDRVEKIEISVPYNL</sequence>
<evidence type="ECO:0000256" key="1">
    <source>
        <dbReference type="SAM" id="MobiDB-lite"/>
    </source>
</evidence>
<protein>
    <submittedName>
        <fullName evidence="2">Uncharacterized protein</fullName>
    </submittedName>
</protein>
<dbReference type="InParanoid" id="F7BM89"/>
<feature type="compositionally biased region" description="Basic and acidic residues" evidence="1">
    <location>
        <begin position="266"/>
        <end position="286"/>
    </location>
</feature>
<proteinExistence type="predicted"/>
<feature type="compositionally biased region" description="Basic and acidic residues" evidence="1">
    <location>
        <begin position="106"/>
        <end position="116"/>
    </location>
</feature>
<feature type="region of interest" description="Disordered" evidence="1">
    <location>
        <begin position="98"/>
        <end position="306"/>
    </location>
</feature>
<feature type="compositionally biased region" description="Polar residues" evidence="1">
    <location>
        <begin position="290"/>
        <end position="300"/>
    </location>
</feature>
<dbReference type="AlphaFoldDB" id="F7BM89"/>
<feature type="compositionally biased region" description="Polar residues" evidence="1">
    <location>
        <begin position="212"/>
        <end position="226"/>
    </location>
</feature>
<feature type="compositionally biased region" description="Polar residues" evidence="1">
    <location>
        <begin position="136"/>
        <end position="170"/>
    </location>
</feature>
<feature type="region of interest" description="Disordered" evidence="1">
    <location>
        <begin position="1"/>
        <end position="63"/>
    </location>
</feature>
<dbReference type="GeneTree" id="ENSGT00530000067009"/>
<dbReference type="HOGENOM" id="CLU_723513_0_0_1"/>